<dbReference type="InterPro" id="IPR002509">
    <property type="entry name" value="NODB_dom"/>
</dbReference>
<keyword evidence="4" id="KW-1185">Reference proteome</keyword>
<dbReference type="EMBL" id="QXIR01000018">
    <property type="protein sequence ID" value="RIW32312.1"/>
    <property type="molecule type" value="Genomic_DNA"/>
</dbReference>
<dbReference type="CDD" id="cd10948">
    <property type="entry name" value="CE4_BsPdaA_like"/>
    <property type="match status" value="1"/>
</dbReference>
<dbReference type="GO" id="GO:0016810">
    <property type="term" value="F:hydrolase activity, acting on carbon-nitrogen (but not peptide) bonds"/>
    <property type="evidence" value="ECO:0007669"/>
    <property type="project" value="InterPro"/>
</dbReference>
<dbReference type="GO" id="GO:0016020">
    <property type="term" value="C:membrane"/>
    <property type="evidence" value="ECO:0007669"/>
    <property type="project" value="TreeGrafter"/>
</dbReference>
<dbReference type="GO" id="GO:0005975">
    <property type="term" value="P:carbohydrate metabolic process"/>
    <property type="evidence" value="ECO:0007669"/>
    <property type="project" value="InterPro"/>
</dbReference>
<dbReference type="RefSeq" id="WP_119547538.1">
    <property type="nucleotide sequence ID" value="NZ_QXIR01000018.1"/>
</dbReference>
<evidence type="ECO:0000313" key="4">
    <source>
        <dbReference type="Proteomes" id="UP000265801"/>
    </source>
</evidence>
<accession>A0A3A1QZ72</accession>
<dbReference type="PANTHER" id="PTHR10587:SF78">
    <property type="entry name" value="PEPTIDOGLYCAN-N-ACETYLMURAMIC ACID DEACETYLASE PDAA"/>
    <property type="match status" value="1"/>
</dbReference>
<dbReference type="InterPro" id="IPR050248">
    <property type="entry name" value="Polysacc_deacetylase_ArnD"/>
</dbReference>
<feature type="domain" description="NodB homology" evidence="2">
    <location>
        <begin position="68"/>
        <end position="249"/>
    </location>
</feature>
<dbReference type="AlphaFoldDB" id="A0A3A1QZ72"/>
<feature type="signal peptide" evidence="1">
    <location>
        <begin position="1"/>
        <end position="19"/>
    </location>
</feature>
<reference evidence="3 4" key="1">
    <citation type="submission" date="2018-09" db="EMBL/GenBank/DDBJ databases">
        <title>Bacillus saliacetes sp. nov., isolated from Thai shrimp paste (Ka-pi).</title>
        <authorList>
            <person name="Daroonpunt R."/>
            <person name="Tanasupawat S."/>
            <person name="Yiamsombut S."/>
        </authorList>
    </citation>
    <scope>NUCLEOTIDE SEQUENCE [LARGE SCALE GENOMIC DNA]</scope>
    <source>
        <strain evidence="3 4">SKP7-4</strain>
    </source>
</reference>
<organism evidence="3 4">
    <name type="scientific">Bacillus salacetis</name>
    <dbReference type="NCBI Taxonomy" id="2315464"/>
    <lineage>
        <taxon>Bacteria</taxon>
        <taxon>Bacillati</taxon>
        <taxon>Bacillota</taxon>
        <taxon>Bacilli</taxon>
        <taxon>Bacillales</taxon>
        <taxon>Bacillaceae</taxon>
        <taxon>Bacillus</taxon>
    </lineage>
</organism>
<protein>
    <submittedName>
        <fullName evidence="3">Delta-lactam-biosynthetic de-N-acetylase</fullName>
    </submittedName>
</protein>
<name>A0A3A1QZ72_9BACI</name>
<proteinExistence type="predicted"/>
<feature type="chain" id="PRO_5038508928" evidence="1">
    <location>
        <begin position="20"/>
        <end position="267"/>
    </location>
</feature>
<dbReference type="Pfam" id="PF01522">
    <property type="entry name" value="Polysacc_deac_1"/>
    <property type="match status" value="1"/>
</dbReference>
<gene>
    <name evidence="3" type="primary">pdaA</name>
    <name evidence="3" type="ORF">D3H55_13655</name>
</gene>
<dbReference type="Gene3D" id="3.20.20.370">
    <property type="entry name" value="Glycoside hydrolase/deacetylase"/>
    <property type="match status" value="1"/>
</dbReference>
<dbReference type="NCBIfam" id="TIGR02884">
    <property type="entry name" value="spore_pdaA"/>
    <property type="match status" value="1"/>
</dbReference>
<dbReference type="InterPro" id="IPR014235">
    <property type="entry name" value="Spore_PdaA"/>
</dbReference>
<dbReference type="PROSITE" id="PS51677">
    <property type="entry name" value="NODB"/>
    <property type="match status" value="1"/>
</dbReference>
<dbReference type="Proteomes" id="UP000265801">
    <property type="component" value="Unassembled WGS sequence"/>
</dbReference>
<dbReference type="SUPFAM" id="SSF88713">
    <property type="entry name" value="Glycoside hydrolase/deacetylase"/>
    <property type="match status" value="1"/>
</dbReference>
<evidence type="ECO:0000259" key="2">
    <source>
        <dbReference type="PROSITE" id="PS51677"/>
    </source>
</evidence>
<dbReference type="InterPro" id="IPR011330">
    <property type="entry name" value="Glyco_hydro/deAcase_b/a-brl"/>
</dbReference>
<evidence type="ECO:0000256" key="1">
    <source>
        <dbReference type="SAM" id="SignalP"/>
    </source>
</evidence>
<comment type="caution">
    <text evidence="3">The sequence shown here is derived from an EMBL/GenBank/DDBJ whole genome shotgun (WGS) entry which is preliminary data.</text>
</comment>
<dbReference type="OrthoDB" id="9812065at2"/>
<dbReference type="PANTHER" id="PTHR10587">
    <property type="entry name" value="GLYCOSYL TRANSFERASE-RELATED"/>
    <property type="match status" value="1"/>
</dbReference>
<sequence>MKKLMIVMITGFLVFGFLAGNSASAVSNKSIGWGFKKGSGGKQAEAGKAYDELLEKYGAFYKDSPGKKVLYMTFDNGYENGYTEKILNVLKEEKVPAAFFVTGHYLNSAPDLVKRMVDEGHIVGNHSWSHPDLTTVTDEKLRKELDLVKEKTAEITKQKNMSYLRPPRGVFSERTMKVAKEAGYTHVMWSLAFVDWHTDSQKGWKYSYDNIMRQIHPGAVLLLHTVSKDNAEALQKVIQDLKKQGYTFKSLDYYEMGKGAESPLLTP</sequence>
<keyword evidence="1" id="KW-0732">Signal</keyword>
<evidence type="ECO:0000313" key="3">
    <source>
        <dbReference type="EMBL" id="RIW32312.1"/>
    </source>
</evidence>